<dbReference type="RefSeq" id="WP_187718985.1">
    <property type="nucleotide sequence ID" value="NZ_JACTAH010000002.1"/>
</dbReference>
<organism evidence="1 2">
    <name type="scientific">Thauera sedimentorum</name>
    <dbReference type="NCBI Taxonomy" id="2767595"/>
    <lineage>
        <taxon>Bacteria</taxon>
        <taxon>Pseudomonadati</taxon>
        <taxon>Pseudomonadota</taxon>
        <taxon>Betaproteobacteria</taxon>
        <taxon>Rhodocyclales</taxon>
        <taxon>Zoogloeaceae</taxon>
        <taxon>Thauera</taxon>
    </lineage>
</organism>
<accession>A0ABR9BG67</accession>
<reference evidence="2" key="1">
    <citation type="submission" date="2023-07" db="EMBL/GenBank/DDBJ databases">
        <title>Thauera sp. CAU 1555 isolated from sand of Yaerae Beach.</title>
        <authorList>
            <person name="Kim W."/>
        </authorList>
    </citation>
    <scope>NUCLEOTIDE SEQUENCE [LARGE SCALE GENOMIC DNA]</scope>
    <source>
        <strain evidence="2">CAU 1555</strain>
    </source>
</reference>
<dbReference type="SUPFAM" id="SSF81593">
    <property type="entry name" value="Nucleotidyltransferase substrate binding subunit/domain"/>
    <property type="match status" value="1"/>
</dbReference>
<dbReference type="Proteomes" id="UP000603602">
    <property type="component" value="Unassembled WGS sequence"/>
</dbReference>
<proteinExistence type="predicted"/>
<keyword evidence="2" id="KW-1185">Reference proteome</keyword>
<gene>
    <name evidence="1" type="ORF">IFO67_15070</name>
</gene>
<dbReference type="Gene3D" id="1.20.120.330">
    <property type="entry name" value="Nucleotidyltransferases domain 2"/>
    <property type="match status" value="1"/>
</dbReference>
<evidence type="ECO:0000313" key="2">
    <source>
        <dbReference type="Proteomes" id="UP000603602"/>
    </source>
</evidence>
<protein>
    <recommendedName>
        <fullName evidence="3">DUF86 domain-containing protein</fullName>
    </recommendedName>
</protein>
<name>A0ABR9BG67_9RHOO</name>
<evidence type="ECO:0000313" key="1">
    <source>
        <dbReference type="EMBL" id="MBD8504216.1"/>
    </source>
</evidence>
<dbReference type="EMBL" id="JACYTO010000002">
    <property type="protein sequence ID" value="MBD8504216.1"/>
    <property type="molecule type" value="Genomic_DNA"/>
</dbReference>
<comment type="caution">
    <text evidence="1">The sequence shown here is derived from an EMBL/GenBank/DDBJ whole genome shotgun (WGS) entry which is preliminary data.</text>
</comment>
<sequence>MTLDPALAIRLAFLCRVVGKECSHLLATDARLFAQPFTLDRAEALAHDQDLAERVEAFVGRFARLQDTIGDKLLPLLLQSLGERTGAAIDNLDRAERLGLIASAEDWMVLRRLRNQMVHEYVEDPAVLVGALQAGHCGVSLLAGAAQAMIAEAGRRGWMDRETRTP</sequence>
<evidence type="ECO:0008006" key="3">
    <source>
        <dbReference type="Google" id="ProtNLM"/>
    </source>
</evidence>